<dbReference type="InterPro" id="IPR052048">
    <property type="entry name" value="ST_Response_Regulator"/>
</dbReference>
<dbReference type="InterPro" id="IPR001789">
    <property type="entry name" value="Sig_transdc_resp-reg_receiver"/>
</dbReference>
<feature type="domain" description="Response regulatory" evidence="1">
    <location>
        <begin position="76"/>
        <end position="172"/>
    </location>
</feature>
<dbReference type="OrthoDB" id="21225at2759"/>
<accession>A0A835ID91</accession>
<proteinExistence type="predicted"/>
<evidence type="ECO:0000259" key="1">
    <source>
        <dbReference type="Pfam" id="PF00072"/>
    </source>
</evidence>
<dbReference type="AlphaFoldDB" id="A0A835ID91"/>
<gene>
    <name evidence="2" type="ORF">IFM89_016554</name>
</gene>
<dbReference type="PANTHER" id="PTHR43228">
    <property type="entry name" value="TWO-COMPONENT RESPONSE REGULATOR"/>
    <property type="match status" value="1"/>
</dbReference>
<organism evidence="2 3">
    <name type="scientific">Coptis chinensis</name>
    <dbReference type="NCBI Taxonomy" id="261450"/>
    <lineage>
        <taxon>Eukaryota</taxon>
        <taxon>Viridiplantae</taxon>
        <taxon>Streptophyta</taxon>
        <taxon>Embryophyta</taxon>
        <taxon>Tracheophyta</taxon>
        <taxon>Spermatophyta</taxon>
        <taxon>Magnoliopsida</taxon>
        <taxon>Ranunculales</taxon>
        <taxon>Ranunculaceae</taxon>
        <taxon>Coptidoideae</taxon>
        <taxon>Coptis</taxon>
    </lineage>
</organism>
<reference evidence="2 3" key="1">
    <citation type="submission" date="2020-10" db="EMBL/GenBank/DDBJ databases">
        <title>The Coptis chinensis genome and diversification of protoberbering-type alkaloids.</title>
        <authorList>
            <person name="Wang B."/>
            <person name="Shu S."/>
            <person name="Song C."/>
            <person name="Liu Y."/>
        </authorList>
    </citation>
    <scope>NUCLEOTIDE SEQUENCE [LARGE SCALE GENOMIC DNA]</scope>
    <source>
        <strain evidence="2">HL-2020</strain>
        <tissue evidence="2">Leaf</tissue>
    </source>
</reference>
<name>A0A835ID91_9MAGN</name>
<protein>
    <recommendedName>
        <fullName evidence="1">Response regulatory domain-containing protein</fullName>
    </recommendedName>
</protein>
<sequence length="177" mass="19667">MGKGIDFFVYTFVCKVSAKFGDRERQLIEHKRETMFSSGFPFLLARETKPFRMGSTRVGDGMTALTAMGFHTLPSRFLRNCLGTLGAQVHEVEDAVGVINLCESGSTYDAIFVSMDLAAGAGPQAIRYLREMGVDSKLIGVTTENGEKIIEFMEAGLDYCLEMPFYLRHIARILESV</sequence>
<dbReference type="EMBL" id="JADFTS010000003">
    <property type="protein sequence ID" value="KAF9614262.1"/>
    <property type="molecule type" value="Genomic_DNA"/>
</dbReference>
<evidence type="ECO:0000313" key="2">
    <source>
        <dbReference type="EMBL" id="KAF9614262.1"/>
    </source>
</evidence>
<dbReference type="GO" id="GO:0000160">
    <property type="term" value="P:phosphorelay signal transduction system"/>
    <property type="evidence" value="ECO:0007669"/>
    <property type="project" value="InterPro"/>
</dbReference>
<dbReference type="SUPFAM" id="SSF52172">
    <property type="entry name" value="CheY-like"/>
    <property type="match status" value="1"/>
</dbReference>
<keyword evidence="3" id="KW-1185">Reference proteome</keyword>
<comment type="caution">
    <text evidence="2">The sequence shown here is derived from an EMBL/GenBank/DDBJ whole genome shotgun (WGS) entry which is preliminary data.</text>
</comment>
<dbReference type="Pfam" id="PF00072">
    <property type="entry name" value="Response_reg"/>
    <property type="match status" value="1"/>
</dbReference>
<dbReference type="InterPro" id="IPR011006">
    <property type="entry name" value="CheY-like_superfamily"/>
</dbReference>
<dbReference type="Proteomes" id="UP000631114">
    <property type="component" value="Unassembled WGS sequence"/>
</dbReference>
<evidence type="ECO:0000313" key="3">
    <source>
        <dbReference type="Proteomes" id="UP000631114"/>
    </source>
</evidence>
<dbReference type="Gene3D" id="3.40.50.2300">
    <property type="match status" value="1"/>
</dbReference>
<dbReference type="PANTHER" id="PTHR43228:SF1">
    <property type="entry name" value="TWO-COMPONENT RESPONSE REGULATOR ARR22"/>
    <property type="match status" value="1"/>
</dbReference>